<feature type="transmembrane region" description="Helical" evidence="8">
    <location>
        <begin position="43"/>
        <end position="65"/>
    </location>
</feature>
<dbReference type="InterPro" id="IPR036927">
    <property type="entry name" value="Cyt_c_oxase-like_su1_sf"/>
</dbReference>
<dbReference type="GO" id="GO:0004129">
    <property type="term" value="F:cytochrome-c oxidase activity"/>
    <property type="evidence" value="ECO:0007669"/>
    <property type="project" value="InterPro"/>
</dbReference>
<dbReference type="GO" id="GO:0015990">
    <property type="term" value="P:electron transport coupled proton transport"/>
    <property type="evidence" value="ECO:0007669"/>
    <property type="project" value="TreeGrafter"/>
</dbReference>
<feature type="transmembrane region" description="Helical" evidence="8">
    <location>
        <begin position="513"/>
        <end position="539"/>
    </location>
</feature>
<proteinExistence type="inferred from homology"/>
<evidence type="ECO:0000256" key="2">
    <source>
        <dbReference type="ARBA" id="ARBA00022660"/>
    </source>
</evidence>
<evidence type="ECO:0000256" key="5">
    <source>
        <dbReference type="ARBA" id="ARBA00023136"/>
    </source>
</evidence>
<feature type="transmembrane region" description="Helical" evidence="8">
    <location>
        <begin position="190"/>
        <end position="210"/>
    </location>
</feature>
<feature type="transmembrane region" description="Helical" evidence="8">
    <location>
        <begin position="101"/>
        <end position="124"/>
    </location>
</feature>
<name>A0A5C5X2P5_9PLAN</name>
<dbReference type="EC" id="1.9.3.1" evidence="10"/>
<dbReference type="GO" id="GO:0016491">
    <property type="term" value="F:oxidoreductase activity"/>
    <property type="evidence" value="ECO:0007669"/>
    <property type="project" value="UniProtKB-KW"/>
</dbReference>
<evidence type="ECO:0000256" key="1">
    <source>
        <dbReference type="ARBA" id="ARBA00004141"/>
    </source>
</evidence>
<evidence type="ECO:0000313" key="11">
    <source>
        <dbReference type="Proteomes" id="UP000317243"/>
    </source>
</evidence>
<dbReference type="OrthoDB" id="9759913at2"/>
<keyword evidence="6" id="KW-0813">Transport</keyword>
<dbReference type="AlphaFoldDB" id="A0A5C5X2P5"/>
<evidence type="ECO:0000256" key="8">
    <source>
        <dbReference type="SAM" id="Phobius"/>
    </source>
</evidence>
<feature type="transmembrane region" description="Helical" evidence="8">
    <location>
        <begin position="470"/>
        <end position="493"/>
    </location>
</feature>
<accession>A0A5C5X2P5</accession>
<dbReference type="PANTHER" id="PTHR10422:SF18">
    <property type="entry name" value="CYTOCHROME C OXIDASE SUBUNIT 1"/>
    <property type="match status" value="1"/>
</dbReference>
<evidence type="ECO:0000259" key="9">
    <source>
        <dbReference type="PROSITE" id="PS50855"/>
    </source>
</evidence>
<dbReference type="PROSITE" id="PS50855">
    <property type="entry name" value="COX1"/>
    <property type="match status" value="1"/>
</dbReference>
<feature type="transmembrane region" description="Helical" evidence="8">
    <location>
        <begin position="231"/>
        <end position="257"/>
    </location>
</feature>
<feature type="compositionally biased region" description="Pro residues" evidence="7">
    <location>
        <begin position="592"/>
        <end position="611"/>
    </location>
</feature>
<dbReference type="PANTHER" id="PTHR10422">
    <property type="entry name" value="CYTOCHROME C OXIDASE SUBUNIT 1"/>
    <property type="match status" value="1"/>
</dbReference>
<dbReference type="EMBL" id="SIHI01000001">
    <property type="protein sequence ID" value="TWT57317.1"/>
    <property type="molecule type" value="Genomic_DNA"/>
</dbReference>
<keyword evidence="3 6" id="KW-0812">Transmembrane</keyword>
<dbReference type="InterPro" id="IPR023616">
    <property type="entry name" value="Cyt_c_oxase-like_su1_dom"/>
</dbReference>
<dbReference type="GO" id="GO:0016020">
    <property type="term" value="C:membrane"/>
    <property type="evidence" value="ECO:0007669"/>
    <property type="project" value="UniProtKB-SubCell"/>
</dbReference>
<keyword evidence="6" id="KW-0349">Heme</keyword>
<dbReference type="GO" id="GO:0022904">
    <property type="term" value="P:respiratory electron transport chain"/>
    <property type="evidence" value="ECO:0007669"/>
    <property type="project" value="TreeGrafter"/>
</dbReference>
<dbReference type="GO" id="GO:0020037">
    <property type="term" value="F:heme binding"/>
    <property type="evidence" value="ECO:0007669"/>
    <property type="project" value="InterPro"/>
</dbReference>
<evidence type="ECO:0000256" key="7">
    <source>
        <dbReference type="SAM" id="MobiDB-lite"/>
    </source>
</evidence>
<dbReference type="InterPro" id="IPR023615">
    <property type="entry name" value="Cyt_c_Oxase_su1_BS"/>
</dbReference>
<dbReference type="Gene3D" id="1.20.210.10">
    <property type="entry name" value="Cytochrome c oxidase-like, subunit I domain"/>
    <property type="match status" value="1"/>
</dbReference>
<feature type="transmembrane region" description="Helical" evidence="8">
    <location>
        <begin position="330"/>
        <end position="350"/>
    </location>
</feature>
<dbReference type="PROSITE" id="PS00077">
    <property type="entry name" value="COX1_CUB"/>
    <property type="match status" value="1"/>
</dbReference>
<feature type="transmembrane region" description="Helical" evidence="8">
    <location>
        <begin position="389"/>
        <end position="415"/>
    </location>
</feature>
<feature type="domain" description="Cytochrome oxidase subunit I profile" evidence="9">
    <location>
        <begin position="26"/>
        <end position="573"/>
    </location>
</feature>
<evidence type="ECO:0000313" key="10">
    <source>
        <dbReference type="EMBL" id="TWT57317.1"/>
    </source>
</evidence>
<dbReference type="SUPFAM" id="SSF81442">
    <property type="entry name" value="Cytochrome c oxidase subunit I-like"/>
    <property type="match status" value="1"/>
</dbReference>
<evidence type="ECO:0000256" key="4">
    <source>
        <dbReference type="ARBA" id="ARBA00022989"/>
    </source>
</evidence>
<keyword evidence="6" id="KW-0479">Metal-binding</keyword>
<keyword evidence="5 8" id="KW-0472">Membrane</keyword>
<feature type="transmembrane region" description="Helical" evidence="8">
    <location>
        <begin position="136"/>
        <end position="155"/>
    </location>
</feature>
<dbReference type="Pfam" id="PF00115">
    <property type="entry name" value="COX1"/>
    <property type="match status" value="1"/>
</dbReference>
<gene>
    <name evidence="10" type="primary">coxN</name>
    <name evidence="10" type="ORF">KOR42_06770</name>
</gene>
<dbReference type="GO" id="GO:0009060">
    <property type="term" value="P:aerobic respiration"/>
    <property type="evidence" value="ECO:0007669"/>
    <property type="project" value="InterPro"/>
</dbReference>
<dbReference type="InterPro" id="IPR000883">
    <property type="entry name" value="Cyt_C_Oxase_1"/>
</dbReference>
<feature type="transmembrane region" description="Helical" evidence="8">
    <location>
        <begin position="356"/>
        <end position="377"/>
    </location>
</feature>
<comment type="similarity">
    <text evidence="6">Belongs to the heme-copper respiratory oxidase family.</text>
</comment>
<feature type="region of interest" description="Disordered" evidence="7">
    <location>
        <begin position="577"/>
        <end position="611"/>
    </location>
</feature>
<feature type="transmembrane region" description="Helical" evidence="8">
    <location>
        <begin position="427"/>
        <end position="449"/>
    </location>
</feature>
<dbReference type="Proteomes" id="UP000317243">
    <property type="component" value="Unassembled WGS sequence"/>
</dbReference>
<keyword evidence="6" id="KW-0249">Electron transport</keyword>
<keyword evidence="4 8" id="KW-1133">Transmembrane helix</keyword>
<keyword evidence="10" id="KW-0560">Oxidoreductase</keyword>
<dbReference type="RefSeq" id="WP_146507163.1">
    <property type="nucleotide sequence ID" value="NZ_SIHI01000001.1"/>
</dbReference>
<sequence>MSSIAATAGSSDHGHSAHGEDRLALLKAVPFWSTDHKVIGIQFLLTTILMLMVGGALALGVRWQLSFPWENMPILGALFANAGGQVSPEFYTMLFTMHATVMIFLVIIPVLAGAFGNFLIPLMIGADDMAFPILNALSYWIMWPAAFCFAASMVFNDGLGPNAGPAAGWTSYPALSAIPEAAPGSGWAQFWWLLGVTLVGVSSMMGSVNYMTTIINMRAPGLTLFRMPMTIWGMFITAILQAFALPVLTAAGFMLMADRVFGTCFFVPSGLVVNNAAPTVGGGQTLLWQHLFWFYSHPAVYIMVLPAMGMVSDMLSCMCRKPLFGYKPMVYSLAAIAGLGFIVWGHHMFISGMNPALGMTFMVSTIMIALPSAVKVFNWIGTIWGGRPVFNVVFLNCVAFISMFIVGGLSGIFMAAVPVDIYIHDTYFIVAHFHYVLFGATLFGVFGAIQFWYPKMFGRYMSEGWGKLHFFLSFAGFNGTFFPMHLLGVAGMPRRYADPYLYPYLEHLLPLNQFMTLSACVMGFAQFILIGNIILSWFFGKKAGRNPWNANGLEWTAPSPPGHGNFDIPPIVYRGPYEYSHPDRESDFWPQTEPPEAPKPVPQQDPEPAPA</sequence>
<comment type="subcellular location">
    <subcellularLocation>
        <location evidence="1">Membrane</location>
        <topology evidence="1">Multi-pass membrane protein</topology>
    </subcellularLocation>
</comment>
<comment type="caution">
    <text evidence="10">The sequence shown here is derived from an EMBL/GenBank/DDBJ whole genome shotgun (WGS) entry which is preliminary data.</text>
</comment>
<keyword evidence="2 6" id="KW-0679">Respiratory chain</keyword>
<feature type="transmembrane region" description="Helical" evidence="8">
    <location>
        <begin position="299"/>
        <end position="318"/>
    </location>
</feature>
<keyword evidence="11" id="KW-1185">Reference proteome</keyword>
<protein>
    <submittedName>
        <fullName evidence="10">Alternative cytochrome c oxidase subunit 1</fullName>
        <ecNumber evidence="10">1.9.3.1</ecNumber>
    </submittedName>
</protein>
<dbReference type="PRINTS" id="PR01165">
    <property type="entry name" value="CYCOXIDASEI"/>
</dbReference>
<reference evidence="10 11" key="1">
    <citation type="submission" date="2019-02" db="EMBL/GenBank/DDBJ databases">
        <title>Deep-cultivation of Planctomycetes and their phenomic and genomic characterization uncovers novel biology.</title>
        <authorList>
            <person name="Wiegand S."/>
            <person name="Jogler M."/>
            <person name="Boedeker C."/>
            <person name="Pinto D."/>
            <person name="Vollmers J."/>
            <person name="Rivas-Marin E."/>
            <person name="Kohn T."/>
            <person name="Peeters S.H."/>
            <person name="Heuer A."/>
            <person name="Rast P."/>
            <person name="Oberbeckmann S."/>
            <person name="Bunk B."/>
            <person name="Jeske O."/>
            <person name="Meyerdierks A."/>
            <person name="Storesund J.E."/>
            <person name="Kallscheuer N."/>
            <person name="Luecker S."/>
            <person name="Lage O.M."/>
            <person name="Pohl T."/>
            <person name="Merkel B.J."/>
            <person name="Hornburger P."/>
            <person name="Mueller R.-W."/>
            <person name="Bruemmer F."/>
            <person name="Labrenz M."/>
            <person name="Spormann A.M."/>
            <person name="Op Den Camp H."/>
            <person name="Overmann J."/>
            <person name="Amann R."/>
            <person name="Jetten M.S.M."/>
            <person name="Mascher T."/>
            <person name="Medema M.H."/>
            <person name="Devos D.P."/>
            <person name="Kaster A.-K."/>
            <person name="Ovreas L."/>
            <person name="Rohde M."/>
            <person name="Galperin M.Y."/>
            <person name="Jogler C."/>
        </authorList>
    </citation>
    <scope>NUCLEOTIDE SEQUENCE [LARGE SCALE GENOMIC DNA]</scope>
    <source>
        <strain evidence="10 11">KOR42</strain>
    </source>
</reference>
<organism evidence="10 11">
    <name type="scientific">Thalassoglobus neptunius</name>
    <dbReference type="NCBI Taxonomy" id="1938619"/>
    <lineage>
        <taxon>Bacteria</taxon>
        <taxon>Pseudomonadati</taxon>
        <taxon>Planctomycetota</taxon>
        <taxon>Planctomycetia</taxon>
        <taxon>Planctomycetales</taxon>
        <taxon>Planctomycetaceae</taxon>
        <taxon>Thalassoglobus</taxon>
    </lineage>
</organism>
<evidence type="ECO:0000256" key="6">
    <source>
        <dbReference type="RuleBase" id="RU000370"/>
    </source>
</evidence>
<keyword evidence="6" id="KW-0408">Iron</keyword>
<evidence type="ECO:0000256" key="3">
    <source>
        <dbReference type="ARBA" id="ARBA00022692"/>
    </source>
</evidence>